<reference evidence="2 3" key="1">
    <citation type="submission" date="2016-07" db="EMBL/GenBank/DDBJ databases">
        <title>Draft genome of Streptomyces diastatochromogenes.</title>
        <authorList>
            <person name="Podduturi R."/>
            <person name="Lukassen M.B."/>
            <person name="Clausen N."/>
            <person name="Nielsen J.L."/>
            <person name="Jorgensen N.O."/>
        </authorList>
    </citation>
    <scope>NUCLEOTIDE SEQUENCE [LARGE SCALE GENOMIC DNA]</scope>
    <source>
        <strain evidence="2 3">DSM 40608</strain>
    </source>
</reference>
<proteinExistence type="predicted"/>
<evidence type="ECO:0000256" key="1">
    <source>
        <dbReference type="SAM" id="MobiDB-lite"/>
    </source>
</evidence>
<keyword evidence="3" id="KW-1185">Reference proteome</keyword>
<sequence>MPEDGLGVPSPGGITGREAATTEGRAADAWPAPPGPMATGLRVPLLPHAEREQWETRLLQTAAGFVDAPRTAVEEADRELEEIATRFTEAVTRRRRTLRMSWQEGVESDTEQLRLALRDYEELAGRLLHF</sequence>
<dbReference type="Proteomes" id="UP000215483">
    <property type="component" value="Unassembled WGS sequence"/>
</dbReference>
<accession>A0A233SFF9</accession>
<dbReference type="EMBL" id="MCGQ01000016">
    <property type="protein sequence ID" value="OXY94386.1"/>
    <property type="molecule type" value="Genomic_DNA"/>
</dbReference>
<dbReference type="AlphaFoldDB" id="A0A233SFF9"/>
<organism evidence="2 3">
    <name type="scientific">Streptomyces diastatochromogenes</name>
    <dbReference type="NCBI Taxonomy" id="42236"/>
    <lineage>
        <taxon>Bacteria</taxon>
        <taxon>Bacillati</taxon>
        <taxon>Actinomycetota</taxon>
        <taxon>Actinomycetes</taxon>
        <taxon>Kitasatosporales</taxon>
        <taxon>Streptomycetaceae</taxon>
        <taxon>Streptomyces</taxon>
    </lineage>
</organism>
<evidence type="ECO:0000313" key="3">
    <source>
        <dbReference type="Proteomes" id="UP000215483"/>
    </source>
</evidence>
<gene>
    <name evidence="2" type="ORF">BEK98_20080</name>
</gene>
<name>A0A233SFF9_STRDA</name>
<feature type="region of interest" description="Disordered" evidence="1">
    <location>
        <begin position="1"/>
        <end position="40"/>
    </location>
</feature>
<dbReference type="OrthoDB" id="3217284at2"/>
<comment type="caution">
    <text evidence="2">The sequence shown here is derived from an EMBL/GenBank/DDBJ whole genome shotgun (WGS) entry which is preliminary data.</text>
</comment>
<evidence type="ECO:0000313" key="2">
    <source>
        <dbReference type="EMBL" id="OXY94386.1"/>
    </source>
</evidence>
<protein>
    <submittedName>
        <fullName evidence="2">Uncharacterized protein</fullName>
    </submittedName>
</protein>